<feature type="signal peptide" evidence="1">
    <location>
        <begin position="1"/>
        <end position="30"/>
    </location>
</feature>
<feature type="chain" id="PRO_5047344879" evidence="1">
    <location>
        <begin position="31"/>
        <end position="127"/>
    </location>
</feature>
<sequence length="127" mass="13471">MIKLWQHVRELMPMALVVLLCLIVVPVAQANSNGNNNGTTAVQQQSVQQNAAVAVQTEDQKHAKSKAKVAVKPSDKSVLDAEVLASPIAYFKNAFASEEDDSDAAPTSNAVVITVKALIATVLSTIM</sequence>
<dbReference type="RefSeq" id="WP_377505897.1">
    <property type="nucleotide sequence ID" value="NZ_JBHULU010000012.1"/>
</dbReference>
<organism evidence="2 3">
    <name type="scientific">Pontibacter locisalis</name>
    <dbReference type="NCBI Taxonomy" id="1719035"/>
    <lineage>
        <taxon>Bacteria</taxon>
        <taxon>Pseudomonadati</taxon>
        <taxon>Bacteroidota</taxon>
        <taxon>Cytophagia</taxon>
        <taxon>Cytophagales</taxon>
        <taxon>Hymenobacteraceae</taxon>
        <taxon>Pontibacter</taxon>
    </lineage>
</organism>
<proteinExistence type="predicted"/>
<accession>A0ABW5ILG9</accession>
<evidence type="ECO:0000313" key="3">
    <source>
        <dbReference type="Proteomes" id="UP001597544"/>
    </source>
</evidence>
<name>A0ABW5ILG9_9BACT</name>
<reference evidence="3" key="1">
    <citation type="journal article" date="2019" name="Int. J. Syst. Evol. Microbiol.">
        <title>The Global Catalogue of Microorganisms (GCM) 10K type strain sequencing project: providing services to taxonomists for standard genome sequencing and annotation.</title>
        <authorList>
            <consortium name="The Broad Institute Genomics Platform"/>
            <consortium name="The Broad Institute Genome Sequencing Center for Infectious Disease"/>
            <person name="Wu L."/>
            <person name="Ma J."/>
        </authorList>
    </citation>
    <scope>NUCLEOTIDE SEQUENCE [LARGE SCALE GENOMIC DNA]</scope>
    <source>
        <strain evidence="3">KCTC 42498</strain>
    </source>
</reference>
<comment type="caution">
    <text evidence="2">The sequence shown here is derived from an EMBL/GenBank/DDBJ whole genome shotgun (WGS) entry which is preliminary data.</text>
</comment>
<keyword evidence="3" id="KW-1185">Reference proteome</keyword>
<dbReference type="Proteomes" id="UP001597544">
    <property type="component" value="Unassembled WGS sequence"/>
</dbReference>
<evidence type="ECO:0000313" key="2">
    <source>
        <dbReference type="EMBL" id="MFD2514074.1"/>
    </source>
</evidence>
<evidence type="ECO:0000256" key="1">
    <source>
        <dbReference type="SAM" id="SignalP"/>
    </source>
</evidence>
<protein>
    <submittedName>
        <fullName evidence="2">Uncharacterized protein</fullName>
    </submittedName>
</protein>
<dbReference type="EMBL" id="JBHULU010000012">
    <property type="protein sequence ID" value="MFD2514074.1"/>
    <property type="molecule type" value="Genomic_DNA"/>
</dbReference>
<gene>
    <name evidence="2" type="ORF">ACFSRY_09370</name>
</gene>
<keyword evidence="1" id="KW-0732">Signal</keyword>